<name>A0A4R0N1E2_9SPHI</name>
<protein>
    <recommendedName>
        <fullName evidence="3">1,4-alpha-glucan branching enzyme</fullName>
    </recommendedName>
</protein>
<reference evidence="1 2" key="1">
    <citation type="submission" date="2019-02" db="EMBL/GenBank/DDBJ databases">
        <title>Pedobacter sp. RP-3-8 sp. nov., isolated from Arctic soil.</title>
        <authorList>
            <person name="Dahal R.H."/>
        </authorList>
    </citation>
    <scope>NUCLEOTIDE SEQUENCE [LARGE SCALE GENOMIC DNA]</scope>
    <source>
        <strain evidence="1 2">RP-3-8</strain>
    </source>
</reference>
<dbReference type="RefSeq" id="WP_131610569.1">
    <property type="nucleotide sequence ID" value="NZ_SJSM01000012.1"/>
</dbReference>
<proteinExistence type="predicted"/>
<accession>A0A4R0N1E2</accession>
<dbReference type="OrthoDB" id="9808866at2"/>
<keyword evidence="2" id="KW-1185">Reference proteome</keyword>
<evidence type="ECO:0000313" key="1">
    <source>
        <dbReference type="EMBL" id="TCC93147.1"/>
    </source>
</evidence>
<sequence length="93" mass="10827">MSTSNQTHNHQTIKEWAEKRGGVPARVIGTEINGDEGVLRIHFPEFSKSEDPEEISWEDFFNDFEKDRLDLLYQDHKVNGEQSTFYKVVTRLG</sequence>
<dbReference type="Proteomes" id="UP000291117">
    <property type="component" value="Unassembled WGS sequence"/>
</dbReference>
<organism evidence="1 2">
    <name type="scientific">Pedobacter hiemivivus</name>
    <dbReference type="NCBI Taxonomy" id="2530454"/>
    <lineage>
        <taxon>Bacteria</taxon>
        <taxon>Pseudomonadati</taxon>
        <taxon>Bacteroidota</taxon>
        <taxon>Sphingobacteriia</taxon>
        <taxon>Sphingobacteriales</taxon>
        <taxon>Sphingobacteriaceae</taxon>
        <taxon>Pedobacter</taxon>
    </lineage>
</organism>
<evidence type="ECO:0008006" key="3">
    <source>
        <dbReference type="Google" id="ProtNLM"/>
    </source>
</evidence>
<comment type="caution">
    <text evidence="1">The sequence shown here is derived from an EMBL/GenBank/DDBJ whole genome shotgun (WGS) entry which is preliminary data.</text>
</comment>
<dbReference type="AlphaFoldDB" id="A0A4R0N1E2"/>
<dbReference type="EMBL" id="SJSM01000012">
    <property type="protein sequence ID" value="TCC93147.1"/>
    <property type="molecule type" value="Genomic_DNA"/>
</dbReference>
<gene>
    <name evidence="1" type="ORF">EZ444_17970</name>
</gene>
<evidence type="ECO:0000313" key="2">
    <source>
        <dbReference type="Proteomes" id="UP000291117"/>
    </source>
</evidence>